<evidence type="ECO:0000256" key="2">
    <source>
        <dbReference type="ARBA" id="ARBA00022679"/>
    </source>
</evidence>
<evidence type="ECO:0000256" key="3">
    <source>
        <dbReference type="ARBA" id="ARBA00022741"/>
    </source>
</evidence>
<dbReference type="PRINTS" id="PR00344">
    <property type="entry name" value="BCTRLSENSOR"/>
</dbReference>
<keyword evidence="5" id="KW-0067">ATP-binding</keyword>
<keyword evidence="6" id="KW-0902">Two-component regulatory system</keyword>
<dbReference type="GO" id="GO:0005524">
    <property type="term" value="F:ATP binding"/>
    <property type="evidence" value="ECO:0007669"/>
    <property type="project" value="UniProtKB-KW"/>
</dbReference>
<accession>A0A382CB75</accession>
<dbReference type="PANTHER" id="PTHR43065">
    <property type="entry name" value="SENSOR HISTIDINE KINASE"/>
    <property type="match status" value="1"/>
</dbReference>
<name>A0A382CB75_9ZZZZ</name>
<dbReference type="Gene3D" id="3.30.565.10">
    <property type="entry name" value="Histidine kinase-like ATPase, C-terminal domain"/>
    <property type="match status" value="1"/>
</dbReference>
<feature type="domain" description="PAS" evidence="8">
    <location>
        <begin position="33"/>
        <end position="75"/>
    </location>
</feature>
<dbReference type="Gene3D" id="1.10.287.130">
    <property type="match status" value="1"/>
</dbReference>
<dbReference type="CDD" id="cd00082">
    <property type="entry name" value="HisKA"/>
    <property type="match status" value="1"/>
</dbReference>
<dbReference type="InterPro" id="IPR036890">
    <property type="entry name" value="HATPase_C_sf"/>
</dbReference>
<evidence type="ECO:0000256" key="4">
    <source>
        <dbReference type="ARBA" id="ARBA00022777"/>
    </source>
</evidence>
<dbReference type="SMART" id="SM00388">
    <property type="entry name" value="HisKA"/>
    <property type="match status" value="1"/>
</dbReference>
<dbReference type="PANTHER" id="PTHR43065:SF10">
    <property type="entry name" value="PEROXIDE STRESS-ACTIVATED HISTIDINE KINASE MAK3"/>
    <property type="match status" value="1"/>
</dbReference>
<evidence type="ECO:0000256" key="5">
    <source>
        <dbReference type="ARBA" id="ARBA00022840"/>
    </source>
</evidence>
<dbReference type="AlphaFoldDB" id="A0A382CB75"/>
<evidence type="ECO:0000313" key="9">
    <source>
        <dbReference type="EMBL" id="SVB22951.1"/>
    </source>
</evidence>
<dbReference type="SUPFAM" id="SSF47384">
    <property type="entry name" value="Homodimeric domain of signal transducing histidine kinase"/>
    <property type="match status" value="1"/>
</dbReference>
<evidence type="ECO:0000259" key="8">
    <source>
        <dbReference type="PROSITE" id="PS50112"/>
    </source>
</evidence>
<dbReference type="Pfam" id="PF02518">
    <property type="entry name" value="HATPase_c"/>
    <property type="match status" value="1"/>
</dbReference>
<dbReference type="InterPro" id="IPR000014">
    <property type="entry name" value="PAS"/>
</dbReference>
<dbReference type="InterPro" id="IPR003661">
    <property type="entry name" value="HisK_dim/P_dom"/>
</dbReference>
<evidence type="ECO:0000256" key="1">
    <source>
        <dbReference type="ARBA" id="ARBA00022553"/>
    </source>
</evidence>
<dbReference type="InterPro" id="IPR005467">
    <property type="entry name" value="His_kinase_dom"/>
</dbReference>
<dbReference type="InterPro" id="IPR036097">
    <property type="entry name" value="HisK_dim/P_sf"/>
</dbReference>
<keyword evidence="3" id="KW-0547">Nucleotide-binding</keyword>
<dbReference type="PROSITE" id="PS50112">
    <property type="entry name" value="PAS"/>
    <property type="match status" value="1"/>
</dbReference>
<evidence type="ECO:0000259" key="7">
    <source>
        <dbReference type="PROSITE" id="PS50109"/>
    </source>
</evidence>
<keyword evidence="1" id="KW-0597">Phosphoprotein</keyword>
<dbReference type="InterPro" id="IPR004358">
    <property type="entry name" value="Sig_transdc_His_kin-like_C"/>
</dbReference>
<organism evidence="9">
    <name type="scientific">marine metagenome</name>
    <dbReference type="NCBI Taxonomy" id="408172"/>
    <lineage>
        <taxon>unclassified sequences</taxon>
        <taxon>metagenomes</taxon>
        <taxon>ecological metagenomes</taxon>
    </lineage>
</organism>
<evidence type="ECO:0008006" key="10">
    <source>
        <dbReference type="Google" id="ProtNLM"/>
    </source>
</evidence>
<dbReference type="Pfam" id="PF13188">
    <property type="entry name" value="PAS_8"/>
    <property type="match status" value="1"/>
</dbReference>
<protein>
    <recommendedName>
        <fullName evidence="10">Histidine kinase domain-containing protein</fullName>
    </recommendedName>
</protein>
<dbReference type="SUPFAM" id="SSF55785">
    <property type="entry name" value="PYP-like sensor domain (PAS domain)"/>
    <property type="match status" value="1"/>
</dbReference>
<evidence type="ECO:0000256" key="6">
    <source>
        <dbReference type="ARBA" id="ARBA00023012"/>
    </source>
</evidence>
<dbReference type="InterPro" id="IPR035965">
    <property type="entry name" value="PAS-like_dom_sf"/>
</dbReference>
<gene>
    <name evidence="9" type="ORF">METZ01_LOCUS175805</name>
</gene>
<keyword evidence="2" id="KW-0808">Transferase</keyword>
<dbReference type="Gene3D" id="3.30.450.20">
    <property type="entry name" value="PAS domain"/>
    <property type="match status" value="1"/>
</dbReference>
<dbReference type="SUPFAM" id="SSF55874">
    <property type="entry name" value="ATPase domain of HSP90 chaperone/DNA topoisomerase II/histidine kinase"/>
    <property type="match status" value="1"/>
</dbReference>
<keyword evidence="4" id="KW-0418">Kinase</keyword>
<sequence length="394" mass="43623">VKSRTSPLDRVLGRLDDLDEVNLGILVQRLAKDRRLLETIFDVIRDGILVLDGAGSIQYANLQGRRLIGLKESSVGKVKVARAAPEIARALGFDHKDGFPQAAVVTRELSISYPDFRYVRLYAVPIDEEDGEEDSQGNRSLAVVLSDVTEDKVSTEELIESEKVASIMNLAAGVAHELGNPLNSINIHLQLMLRRLKESGEGDKLGKSLETCIKEVERLDGIIAHFLEAIRPSEPDFRETNLLDLLEETLRGREEELKARKVSAQVEAGAKDPVVFADPEQLKQVFFNVIGNAVDAMDKDPKLRVITSGDDENVYVQFVDSGVGIAKEDVPKVFEPYYTTKKGGHGIGMMIVYRIMRDHGGDVGIDSKPGAGTIVTLRLPRKDRRMRLLEEAKT</sequence>
<reference evidence="9" key="1">
    <citation type="submission" date="2018-05" db="EMBL/GenBank/DDBJ databases">
        <authorList>
            <person name="Lanie J.A."/>
            <person name="Ng W.-L."/>
            <person name="Kazmierczak K.M."/>
            <person name="Andrzejewski T.M."/>
            <person name="Davidsen T.M."/>
            <person name="Wayne K.J."/>
            <person name="Tettelin H."/>
            <person name="Glass J.I."/>
            <person name="Rusch D."/>
            <person name="Podicherti R."/>
            <person name="Tsui H.-C.T."/>
            <person name="Winkler M.E."/>
        </authorList>
    </citation>
    <scope>NUCLEOTIDE SEQUENCE</scope>
</reference>
<feature type="domain" description="Histidine kinase" evidence="7">
    <location>
        <begin position="173"/>
        <end position="383"/>
    </location>
</feature>
<dbReference type="EMBL" id="UINC01033522">
    <property type="protein sequence ID" value="SVB22951.1"/>
    <property type="molecule type" value="Genomic_DNA"/>
</dbReference>
<dbReference type="InterPro" id="IPR003594">
    <property type="entry name" value="HATPase_dom"/>
</dbReference>
<proteinExistence type="predicted"/>
<dbReference type="GO" id="GO:0000155">
    <property type="term" value="F:phosphorelay sensor kinase activity"/>
    <property type="evidence" value="ECO:0007669"/>
    <property type="project" value="InterPro"/>
</dbReference>
<dbReference type="Pfam" id="PF00512">
    <property type="entry name" value="HisKA"/>
    <property type="match status" value="1"/>
</dbReference>
<feature type="non-terminal residue" evidence="9">
    <location>
        <position position="1"/>
    </location>
</feature>
<dbReference type="SMART" id="SM00387">
    <property type="entry name" value="HATPase_c"/>
    <property type="match status" value="1"/>
</dbReference>
<dbReference type="PROSITE" id="PS50109">
    <property type="entry name" value="HIS_KIN"/>
    <property type="match status" value="1"/>
</dbReference>